<dbReference type="InterPro" id="IPR008334">
    <property type="entry name" value="5'-Nucleotdase_C"/>
</dbReference>
<dbReference type="PANTHER" id="PTHR11575:SF24">
    <property type="entry name" value="5'-NUCLEOTIDASE"/>
    <property type="match status" value="1"/>
</dbReference>
<keyword evidence="4" id="KW-1185">Reference proteome</keyword>
<dbReference type="Proteomes" id="UP000198724">
    <property type="component" value="Unassembled WGS sequence"/>
</dbReference>
<dbReference type="InterPro" id="IPR036907">
    <property type="entry name" value="5'-Nucleotdase_C_sf"/>
</dbReference>
<reference evidence="4" key="1">
    <citation type="submission" date="2016-10" db="EMBL/GenBank/DDBJ databases">
        <authorList>
            <person name="Varghese N."/>
            <person name="Submissions S."/>
        </authorList>
    </citation>
    <scope>NUCLEOTIDE SEQUENCE [LARGE SCALE GENOMIC DNA]</scope>
    <source>
        <strain evidence="4">LP51</strain>
    </source>
</reference>
<dbReference type="Pfam" id="PF02872">
    <property type="entry name" value="5_nucleotid_C"/>
    <property type="match status" value="1"/>
</dbReference>
<name>A0A1I2V5B7_9BACT</name>
<protein>
    <submittedName>
        <fullName evidence="3">5'-nucleotidase, C-terminal domain</fullName>
    </submittedName>
</protein>
<dbReference type="InterPro" id="IPR006179">
    <property type="entry name" value="5_nucleotidase/apyrase"/>
</dbReference>
<feature type="domain" description="5'-Nucleotidase C-terminal" evidence="2">
    <location>
        <begin position="79"/>
        <end position="210"/>
    </location>
</feature>
<dbReference type="STRING" id="1436961.SAMN05421739_10438"/>
<dbReference type="Gene3D" id="3.90.780.10">
    <property type="entry name" value="5'-Nucleotidase, C-terminal domain"/>
    <property type="match status" value="1"/>
</dbReference>
<dbReference type="PANTHER" id="PTHR11575">
    <property type="entry name" value="5'-NUCLEOTIDASE-RELATED"/>
    <property type="match status" value="1"/>
</dbReference>
<gene>
    <name evidence="3" type="ORF">SAMN05421739_10438</name>
</gene>
<dbReference type="EMBL" id="FOOT01000004">
    <property type="protein sequence ID" value="SFG84213.1"/>
    <property type="molecule type" value="Genomic_DNA"/>
</dbReference>
<evidence type="ECO:0000256" key="1">
    <source>
        <dbReference type="SAM" id="SignalP"/>
    </source>
</evidence>
<sequence length="251" mass="27008">MNKHFSKGLAVLALSLSIAGCQRPWAASPTLGTTDVPVDKTLSADPQLEAQIAPYRKEVTLKMSEVVGKAPAALGKGDYESPLGNFVVDLQLAQAEPIYGKPIDLSLTTNGGLRVPLPEGNITTGNVFELMPFENELVVLTLKGETVQQLFDYAAEKKFAPIGNATYTVQNGKATDIRIKGKPFDANQTYTLVTSDYLAGGGDNLHMLKEAMQTERLGLLLRDVILLQIRQLTAAGKPVTADTTQRVTVLP</sequence>
<keyword evidence="1" id="KW-0732">Signal</keyword>
<accession>A0A1I2V5B7</accession>
<dbReference type="AlphaFoldDB" id="A0A1I2V5B7"/>
<proteinExistence type="predicted"/>
<dbReference type="GO" id="GO:0009166">
    <property type="term" value="P:nucleotide catabolic process"/>
    <property type="evidence" value="ECO:0007669"/>
    <property type="project" value="InterPro"/>
</dbReference>
<dbReference type="PROSITE" id="PS51257">
    <property type="entry name" value="PROKAR_LIPOPROTEIN"/>
    <property type="match status" value="1"/>
</dbReference>
<feature type="chain" id="PRO_5011796087" evidence="1">
    <location>
        <begin position="27"/>
        <end position="251"/>
    </location>
</feature>
<organism evidence="3 4">
    <name type="scientific">Pontibacter chinhatensis</name>
    <dbReference type="NCBI Taxonomy" id="1436961"/>
    <lineage>
        <taxon>Bacteria</taxon>
        <taxon>Pseudomonadati</taxon>
        <taxon>Bacteroidota</taxon>
        <taxon>Cytophagia</taxon>
        <taxon>Cytophagales</taxon>
        <taxon>Hymenobacteraceae</taxon>
        <taxon>Pontibacter</taxon>
    </lineage>
</organism>
<feature type="signal peptide" evidence="1">
    <location>
        <begin position="1"/>
        <end position="26"/>
    </location>
</feature>
<dbReference type="PRINTS" id="PR01607">
    <property type="entry name" value="APYRASEFAMLY"/>
</dbReference>
<dbReference type="GO" id="GO:0030288">
    <property type="term" value="C:outer membrane-bounded periplasmic space"/>
    <property type="evidence" value="ECO:0007669"/>
    <property type="project" value="TreeGrafter"/>
</dbReference>
<evidence type="ECO:0000259" key="2">
    <source>
        <dbReference type="Pfam" id="PF02872"/>
    </source>
</evidence>
<evidence type="ECO:0000313" key="3">
    <source>
        <dbReference type="EMBL" id="SFG84213.1"/>
    </source>
</evidence>
<dbReference type="SUPFAM" id="SSF55816">
    <property type="entry name" value="5'-nucleotidase (syn. UDP-sugar hydrolase), C-terminal domain"/>
    <property type="match status" value="1"/>
</dbReference>
<dbReference type="GO" id="GO:0016787">
    <property type="term" value="F:hydrolase activity"/>
    <property type="evidence" value="ECO:0007669"/>
    <property type="project" value="InterPro"/>
</dbReference>
<evidence type="ECO:0000313" key="4">
    <source>
        <dbReference type="Proteomes" id="UP000198724"/>
    </source>
</evidence>
<dbReference type="RefSeq" id="WP_245756201.1">
    <property type="nucleotide sequence ID" value="NZ_FOOT01000004.1"/>
</dbReference>